<dbReference type="InterPro" id="IPR043184">
    <property type="entry name" value="ECM2"/>
</dbReference>
<keyword evidence="4" id="KW-1185">Reference proteome</keyword>
<dbReference type="Pfam" id="PF00560">
    <property type="entry name" value="LRR_1"/>
    <property type="match status" value="1"/>
</dbReference>
<dbReference type="Gene3D" id="3.80.10.10">
    <property type="entry name" value="Ribonuclease Inhibitor"/>
    <property type="match status" value="1"/>
</dbReference>
<dbReference type="PANTHER" id="PTHR46544:SF2">
    <property type="entry name" value="EXTRACELLULAR MATRIX PROTEIN 2-RELATED"/>
    <property type="match status" value="1"/>
</dbReference>
<dbReference type="PANTHER" id="PTHR46544">
    <property type="entry name" value="EXTRACELLULAR MATRIX PROTEIN 2-RELATED"/>
    <property type="match status" value="1"/>
</dbReference>
<evidence type="ECO:0000313" key="3">
    <source>
        <dbReference type="EMBL" id="KAG5837879.1"/>
    </source>
</evidence>
<dbReference type="PROSITE" id="PS51450">
    <property type="entry name" value="LRR"/>
    <property type="match status" value="1"/>
</dbReference>
<dbReference type="Proteomes" id="UP001044222">
    <property type="component" value="Chromosome 12"/>
</dbReference>
<accession>A0A9D3LXY6</accession>
<dbReference type="GO" id="GO:0010811">
    <property type="term" value="P:positive regulation of cell-substrate adhesion"/>
    <property type="evidence" value="ECO:0007669"/>
    <property type="project" value="TreeGrafter"/>
</dbReference>
<comment type="caution">
    <text evidence="3">The sequence shown here is derived from an EMBL/GenBank/DDBJ whole genome shotgun (WGS) entry which is preliminary data.</text>
</comment>
<name>A0A9D3LXY6_ANGAN</name>
<keyword evidence="2" id="KW-0677">Repeat</keyword>
<proteinExistence type="predicted"/>
<reference evidence="3" key="1">
    <citation type="submission" date="2021-01" db="EMBL/GenBank/DDBJ databases">
        <title>A chromosome-scale assembly of European eel, Anguilla anguilla.</title>
        <authorList>
            <person name="Henkel C."/>
            <person name="Jong-Raadsen S.A."/>
            <person name="Dufour S."/>
            <person name="Weltzien F.-A."/>
            <person name="Palstra A.P."/>
            <person name="Pelster B."/>
            <person name="Spaink H.P."/>
            <person name="Van Den Thillart G.E."/>
            <person name="Jansen H."/>
            <person name="Zahm M."/>
            <person name="Klopp C."/>
            <person name="Cedric C."/>
            <person name="Louis A."/>
            <person name="Berthelot C."/>
            <person name="Parey E."/>
            <person name="Roest Crollius H."/>
            <person name="Montfort J."/>
            <person name="Robinson-Rechavi M."/>
            <person name="Bucao C."/>
            <person name="Bouchez O."/>
            <person name="Gislard M."/>
            <person name="Lluch J."/>
            <person name="Milhes M."/>
            <person name="Lampietro C."/>
            <person name="Lopez Roques C."/>
            <person name="Donnadieu C."/>
            <person name="Braasch I."/>
            <person name="Desvignes T."/>
            <person name="Postlethwait J."/>
            <person name="Bobe J."/>
            <person name="Guiguen Y."/>
            <person name="Dirks R."/>
        </authorList>
    </citation>
    <scope>NUCLEOTIDE SEQUENCE</scope>
    <source>
        <strain evidence="3">Tag_6206</strain>
        <tissue evidence="3">Liver</tissue>
    </source>
</reference>
<protein>
    <recommendedName>
        <fullName evidence="5">Extracellular matrix protein 2</fullName>
    </recommendedName>
</protein>
<dbReference type="SUPFAM" id="SSF52058">
    <property type="entry name" value="L domain-like"/>
    <property type="match status" value="1"/>
</dbReference>
<sequence>MRSIRKLEVLDLSHNKLLLAPPLLPPTLRLLSLHRNQIQRVPANVFGHMKPGLDALSLSHNHLRDDGVTAFSFLGLYRSLTKLYLDSNQLRSLPLGLPRFKALELLRLDNNLIRSVPESGLCDSRVGEDSPLEVLHLEHNLIDRRLIPPSAFSCLRSPDSVLLEPQAAEQQRA</sequence>
<dbReference type="InterPro" id="IPR003591">
    <property type="entry name" value="Leu-rich_rpt_typical-subtyp"/>
</dbReference>
<evidence type="ECO:0000256" key="1">
    <source>
        <dbReference type="ARBA" id="ARBA00022614"/>
    </source>
</evidence>
<keyword evidence="1" id="KW-0433">Leucine-rich repeat</keyword>
<evidence type="ECO:0000313" key="4">
    <source>
        <dbReference type="Proteomes" id="UP001044222"/>
    </source>
</evidence>
<dbReference type="EMBL" id="JAFIRN010000012">
    <property type="protein sequence ID" value="KAG5837879.1"/>
    <property type="molecule type" value="Genomic_DNA"/>
</dbReference>
<dbReference type="SMART" id="SM00369">
    <property type="entry name" value="LRR_TYP"/>
    <property type="match status" value="5"/>
</dbReference>
<dbReference type="GO" id="GO:0008201">
    <property type="term" value="F:heparin binding"/>
    <property type="evidence" value="ECO:0007669"/>
    <property type="project" value="TreeGrafter"/>
</dbReference>
<organism evidence="3 4">
    <name type="scientific">Anguilla anguilla</name>
    <name type="common">European freshwater eel</name>
    <name type="synonym">Muraena anguilla</name>
    <dbReference type="NCBI Taxonomy" id="7936"/>
    <lineage>
        <taxon>Eukaryota</taxon>
        <taxon>Metazoa</taxon>
        <taxon>Chordata</taxon>
        <taxon>Craniata</taxon>
        <taxon>Vertebrata</taxon>
        <taxon>Euteleostomi</taxon>
        <taxon>Actinopterygii</taxon>
        <taxon>Neopterygii</taxon>
        <taxon>Teleostei</taxon>
        <taxon>Anguilliformes</taxon>
        <taxon>Anguillidae</taxon>
        <taxon>Anguilla</taxon>
    </lineage>
</organism>
<dbReference type="InterPro" id="IPR001611">
    <property type="entry name" value="Leu-rich_rpt"/>
</dbReference>
<dbReference type="GO" id="GO:0030198">
    <property type="term" value="P:extracellular matrix organization"/>
    <property type="evidence" value="ECO:0007669"/>
    <property type="project" value="TreeGrafter"/>
</dbReference>
<dbReference type="Pfam" id="PF13516">
    <property type="entry name" value="LRR_6"/>
    <property type="match status" value="1"/>
</dbReference>
<dbReference type="GO" id="GO:0031012">
    <property type="term" value="C:extracellular matrix"/>
    <property type="evidence" value="ECO:0007669"/>
    <property type="project" value="TreeGrafter"/>
</dbReference>
<evidence type="ECO:0008006" key="5">
    <source>
        <dbReference type="Google" id="ProtNLM"/>
    </source>
</evidence>
<gene>
    <name evidence="3" type="ORF">ANANG_G00217770</name>
</gene>
<evidence type="ECO:0000256" key="2">
    <source>
        <dbReference type="ARBA" id="ARBA00022737"/>
    </source>
</evidence>
<dbReference type="GO" id="GO:0070052">
    <property type="term" value="F:collagen V binding"/>
    <property type="evidence" value="ECO:0007669"/>
    <property type="project" value="TreeGrafter"/>
</dbReference>
<dbReference type="InterPro" id="IPR032675">
    <property type="entry name" value="LRR_dom_sf"/>
</dbReference>
<dbReference type="AlphaFoldDB" id="A0A9D3LXY6"/>